<evidence type="ECO:0000256" key="2">
    <source>
        <dbReference type="ARBA" id="ARBA00007992"/>
    </source>
</evidence>
<dbReference type="PROSITE" id="PS51257">
    <property type="entry name" value="PROKAR_LIPOPROTEIN"/>
    <property type="match status" value="1"/>
</dbReference>
<dbReference type="InterPro" id="IPR036188">
    <property type="entry name" value="FAD/NAD-bd_sf"/>
</dbReference>
<reference evidence="8 9" key="1">
    <citation type="submission" date="2023-01" db="EMBL/GenBank/DDBJ databases">
        <title>Analysis of 21 Apiospora genomes using comparative genomics revels a genus with tremendous synthesis potential of carbohydrate active enzymes and secondary metabolites.</title>
        <authorList>
            <person name="Sorensen T."/>
        </authorList>
    </citation>
    <scope>NUCLEOTIDE SEQUENCE [LARGE SCALE GENOMIC DNA]</scope>
    <source>
        <strain evidence="8 9">CBS 83171</strain>
    </source>
</reference>
<protein>
    <submittedName>
        <fullName evidence="8">Monooxygenase</fullName>
    </submittedName>
</protein>
<dbReference type="GO" id="GO:0004497">
    <property type="term" value="F:monooxygenase activity"/>
    <property type="evidence" value="ECO:0007669"/>
    <property type="project" value="UniProtKB-KW"/>
</dbReference>
<dbReference type="PANTHER" id="PTHR13789:SF238">
    <property type="entry name" value="PUTATIVE (AFU_ORTHOLOGUE AFUA_2G01680)-RELATED"/>
    <property type="match status" value="1"/>
</dbReference>
<name>A0ABR1UNP7_9PEZI</name>
<sequence length="475" mass="53116">MSWRPDSGATPCYDHFPSFQVLVFSCRRAVSRDSRPQYTFIYITILATQIPEMERSPHPGTGRLDVIVVGAGLCGLSMAISIAQAGHQVSVFEAHHSLHEFGAGLQSSPNGTRIYAELGLTEALKPIATSPELLQNSRFDGAVLARRERYDEEVTGRYGFPLWTLPRVGLQARLLERAAELGAAVSFSSTVVDVDSAGPFIELENGDRRHGDLIVVADGVWSKLRSVVLGQTVDPQPTGDMAYRITLDRDQIQDRELRDWLERPRLQIWLGPGTHAAGYSIRQGKQFNLALLAPDDFEDKETRVRGNMEELQERFGGWDPLLGKMLEQVKEVAKWRLMHIPVLPTWRSENGRVVMSGDCCHAILPYMAQSLNMALEDCATLGSLMRHVRGPDPLQGATSMYEQLRIARTARLFEETKRQGGELHLEDGEGQRNRDVDLAQSLQAGSDWTHPMSQSWIWSYNAADEADKAYRSSPF</sequence>
<evidence type="ECO:0000313" key="9">
    <source>
        <dbReference type="Proteomes" id="UP001446871"/>
    </source>
</evidence>
<comment type="similarity">
    <text evidence="2">Belongs to the paxM FAD-dependent monooxygenase family.</text>
</comment>
<organism evidence="8 9">
    <name type="scientific">Apiospora saccharicola</name>
    <dbReference type="NCBI Taxonomy" id="335842"/>
    <lineage>
        <taxon>Eukaryota</taxon>
        <taxon>Fungi</taxon>
        <taxon>Dikarya</taxon>
        <taxon>Ascomycota</taxon>
        <taxon>Pezizomycotina</taxon>
        <taxon>Sordariomycetes</taxon>
        <taxon>Xylariomycetidae</taxon>
        <taxon>Amphisphaeriales</taxon>
        <taxon>Apiosporaceae</taxon>
        <taxon>Apiospora</taxon>
    </lineage>
</organism>
<keyword evidence="9" id="KW-1185">Reference proteome</keyword>
<dbReference type="Proteomes" id="UP001446871">
    <property type="component" value="Unassembled WGS sequence"/>
</dbReference>
<keyword evidence="6 8" id="KW-0503">Monooxygenase</keyword>
<dbReference type="EMBL" id="JAQQWM010000006">
    <property type="protein sequence ID" value="KAK8060541.1"/>
    <property type="molecule type" value="Genomic_DNA"/>
</dbReference>
<dbReference type="PANTHER" id="PTHR13789">
    <property type="entry name" value="MONOOXYGENASE"/>
    <property type="match status" value="1"/>
</dbReference>
<keyword evidence="5" id="KW-0560">Oxidoreductase</keyword>
<keyword evidence="4" id="KW-0274">FAD</keyword>
<keyword evidence="3" id="KW-0285">Flavoprotein</keyword>
<proteinExistence type="inferred from homology"/>
<evidence type="ECO:0000256" key="3">
    <source>
        <dbReference type="ARBA" id="ARBA00022630"/>
    </source>
</evidence>
<evidence type="ECO:0000313" key="8">
    <source>
        <dbReference type="EMBL" id="KAK8060541.1"/>
    </source>
</evidence>
<dbReference type="Pfam" id="PF01494">
    <property type="entry name" value="FAD_binding_3"/>
    <property type="match status" value="1"/>
</dbReference>
<dbReference type="InterPro" id="IPR002938">
    <property type="entry name" value="FAD-bd"/>
</dbReference>
<gene>
    <name evidence="8" type="ORF">PG996_010471</name>
</gene>
<evidence type="ECO:0000259" key="7">
    <source>
        <dbReference type="Pfam" id="PF01494"/>
    </source>
</evidence>
<feature type="domain" description="FAD-binding" evidence="7">
    <location>
        <begin position="64"/>
        <end position="389"/>
    </location>
</feature>
<evidence type="ECO:0000256" key="1">
    <source>
        <dbReference type="ARBA" id="ARBA00005179"/>
    </source>
</evidence>
<evidence type="ECO:0000256" key="5">
    <source>
        <dbReference type="ARBA" id="ARBA00023002"/>
    </source>
</evidence>
<dbReference type="PRINTS" id="PR00420">
    <property type="entry name" value="RNGMNOXGNASE"/>
</dbReference>
<evidence type="ECO:0000256" key="6">
    <source>
        <dbReference type="ARBA" id="ARBA00023033"/>
    </source>
</evidence>
<dbReference type="InterPro" id="IPR050493">
    <property type="entry name" value="FAD-dep_Monooxygenase_BioMet"/>
</dbReference>
<accession>A0ABR1UNP7</accession>
<dbReference type="SUPFAM" id="SSF54373">
    <property type="entry name" value="FAD-linked reductases, C-terminal domain"/>
    <property type="match status" value="1"/>
</dbReference>
<dbReference type="Gene3D" id="3.50.50.60">
    <property type="entry name" value="FAD/NAD(P)-binding domain"/>
    <property type="match status" value="1"/>
</dbReference>
<comment type="pathway">
    <text evidence="1">Secondary metabolite biosynthesis.</text>
</comment>
<evidence type="ECO:0000256" key="4">
    <source>
        <dbReference type="ARBA" id="ARBA00022827"/>
    </source>
</evidence>
<dbReference type="SUPFAM" id="SSF51905">
    <property type="entry name" value="FAD/NAD(P)-binding domain"/>
    <property type="match status" value="1"/>
</dbReference>
<comment type="caution">
    <text evidence="8">The sequence shown here is derived from an EMBL/GenBank/DDBJ whole genome shotgun (WGS) entry which is preliminary data.</text>
</comment>